<name>A0ABV9T7I5_9BACT</name>
<evidence type="ECO:0000256" key="1">
    <source>
        <dbReference type="SAM" id="SignalP"/>
    </source>
</evidence>
<dbReference type="SUPFAM" id="SSF51126">
    <property type="entry name" value="Pectin lyase-like"/>
    <property type="match status" value="1"/>
</dbReference>
<accession>A0ABV9T7I5</accession>
<dbReference type="Proteomes" id="UP001595818">
    <property type="component" value="Unassembled WGS sequence"/>
</dbReference>
<dbReference type="EMBL" id="JBHSJJ010000021">
    <property type="protein sequence ID" value="MFC4874725.1"/>
    <property type="molecule type" value="Genomic_DNA"/>
</dbReference>
<sequence>MKTFIFLLVIFPVIFSVADPHCYGTPNKSIREFNVLPENPAAVNTENLQKAIDWASGYGAALYVDPTDEPYALNSGLVLKQNVSLIGVHGPTPRGTKHASKNIPVGSVFKIEDAEHAFITVESATQIRGIQFWYGNQELDDPEKIIKYPPTIQTSKTSSTQGVTLSNLTFYGEYVAMDFNASKEFICELILIEHCYGYPLSGEFIRIDYCYDIPRFLHTHVNPAIMRKIGLRFSKAVIDRVVARKTFAYSINHTDNAQLIDVFTFGTWGGIHLGDESYGQLTNFNLDCVAVGIFKQGNNTKNRNWMIGQGSIIANAGETVEETHPIIIEGEGHTAFVNVEAFSGGNGALTNVGRSFDFMLIRGEKKLTVSLIGSRMRNYESANPITLKNPLAVIQAVACLDKDENLFNKIIGNE</sequence>
<gene>
    <name evidence="2" type="ORF">ACFPFU_23680</name>
</gene>
<organism evidence="2 3">
    <name type="scientific">Negadavirga shengliensis</name>
    <dbReference type="NCBI Taxonomy" id="1389218"/>
    <lineage>
        <taxon>Bacteria</taxon>
        <taxon>Pseudomonadati</taxon>
        <taxon>Bacteroidota</taxon>
        <taxon>Cytophagia</taxon>
        <taxon>Cytophagales</taxon>
        <taxon>Cyclobacteriaceae</taxon>
        <taxon>Negadavirga</taxon>
    </lineage>
</organism>
<dbReference type="Gene3D" id="2.160.20.10">
    <property type="entry name" value="Single-stranded right-handed beta-helix, Pectin lyase-like"/>
    <property type="match status" value="1"/>
</dbReference>
<protein>
    <submittedName>
        <fullName evidence="2">Uncharacterized protein</fullName>
    </submittedName>
</protein>
<evidence type="ECO:0000313" key="3">
    <source>
        <dbReference type="Proteomes" id="UP001595818"/>
    </source>
</evidence>
<dbReference type="RefSeq" id="WP_377068848.1">
    <property type="nucleotide sequence ID" value="NZ_JBHSJJ010000021.1"/>
</dbReference>
<keyword evidence="3" id="KW-1185">Reference proteome</keyword>
<dbReference type="InterPro" id="IPR012334">
    <property type="entry name" value="Pectin_lyas_fold"/>
</dbReference>
<feature type="signal peptide" evidence="1">
    <location>
        <begin position="1"/>
        <end position="18"/>
    </location>
</feature>
<reference evidence="3" key="1">
    <citation type="journal article" date="2019" name="Int. J. Syst. Evol. Microbiol.">
        <title>The Global Catalogue of Microorganisms (GCM) 10K type strain sequencing project: providing services to taxonomists for standard genome sequencing and annotation.</title>
        <authorList>
            <consortium name="The Broad Institute Genomics Platform"/>
            <consortium name="The Broad Institute Genome Sequencing Center for Infectious Disease"/>
            <person name="Wu L."/>
            <person name="Ma J."/>
        </authorList>
    </citation>
    <scope>NUCLEOTIDE SEQUENCE [LARGE SCALE GENOMIC DNA]</scope>
    <source>
        <strain evidence="3">CGMCC 4.7466</strain>
    </source>
</reference>
<evidence type="ECO:0000313" key="2">
    <source>
        <dbReference type="EMBL" id="MFC4874725.1"/>
    </source>
</evidence>
<keyword evidence="1" id="KW-0732">Signal</keyword>
<comment type="caution">
    <text evidence="2">The sequence shown here is derived from an EMBL/GenBank/DDBJ whole genome shotgun (WGS) entry which is preliminary data.</text>
</comment>
<feature type="chain" id="PRO_5045377767" evidence="1">
    <location>
        <begin position="19"/>
        <end position="414"/>
    </location>
</feature>
<dbReference type="InterPro" id="IPR011050">
    <property type="entry name" value="Pectin_lyase_fold/virulence"/>
</dbReference>
<proteinExistence type="predicted"/>